<dbReference type="CDD" id="cd00075">
    <property type="entry name" value="HATPase"/>
    <property type="match status" value="1"/>
</dbReference>
<dbReference type="SUPFAM" id="SSF47384">
    <property type="entry name" value="Homodimeric domain of signal transducing histidine kinase"/>
    <property type="match status" value="1"/>
</dbReference>
<dbReference type="GO" id="GO:0007234">
    <property type="term" value="P:osmosensory signaling via phosphorelay pathway"/>
    <property type="evidence" value="ECO:0007669"/>
    <property type="project" value="TreeGrafter"/>
</dbReference>
<evidence type="ECO:0000313" key="13">
    <source>
        <dbReference type="EMBL" id="MBB6713194.1"/>
    </source>
</evidence>
<comment type="caution">
    <text evidence="13">The sequence shown here is derived from an EMBL/GenBank/DDBJ whole genome shotgun (WGS) entry which is preliminary data.</text>
</comment>
<dbReference type="Pfam" id="PF02518">
    <property type="entry name" value="HATPase_c"/>
    <property type="match status" value="1"/>
</dbReference>
<feature type="transmembrane region" description="Helical" evidence="11">
    <location>
        <begin position="12"/>
        <end position="33"/>
    </location>
</feature>
<sequence>MKWKVTGRFIGTIVAVVILVAIINIITIFMVYITSLNNEWKRGDLQGRPEQFVRAFEQYIYEDDGKLEISQNGQEILKNKAAWIQVLNDNGEVLNEFNVPEGVPKKYTPFEIVNNYKYIESSYINFILEKQLSDKHVNIIIALPSDEVGRITISYSKEALIEFIKSIITLGLIIDAIIALIFGYLFSRKLTKPISKLIGGVDTLAKGEYSLYIKEDGVYKGVFENVNRLADTLKINENEREMLEKMREEWLANITHDIKTPLSSIQGYAEIIGDEEYDFSKEEIQDYNKIIYSKSKYIKELVDDLNLSTRLKNNSLVLNKKNTNLVSLIRNIVIDILNDSRYENRDIQFISSMEVIEKEIDVILIRRAVTNLIFNAIVHNNEEASIKVEIRKKDKVEIIIKDNGRGIKEEELKYIFDRYYRGTNTGEAHKGSGLGLAISREIIKNHGGEIEMISELEKGTEVNITL</sequence>
<evidence type="ECO:0000313" key="14">
    <source>
        <dbReference type="Proteomes" id="UP000585258"/>
    </source>
</evidence>
<dbReference type="AlphaFoldDB" id="A0A7X0S8Y7"/>
<dbReference type="SUPFAM" id="SSF55874">
    <property type="entry name" value="ATPase domain of HSP90 chaperone/DNA topoisomerase II/histidine kinase"/>
    <property type="match status" value="1"/>
</dbReference>
<organism evidence="13 14">
    <name type="scientific">Clostridium gasigenes</name>
    <dbReference type="NCBI Taxonomy" id="94869"/>
    <lineage>
        <taxon>Bacteria</taxon>
        <taxon>Bacillati</taxon>
        <taxon>Bacillota</taxon>
        <taxon>Clostridia</taxon>
        <taxon>Eubacteriales</taxon>
        <taxon>Clostridiaceae</taxon>
        <taxon>Clostridium</taxon>
    </lineage>
</organism>
<keyword evidence="7 13" id="KW-0418">Kinase</keyword>
<dbReference type="InterPro" id="IPR050351">
    <property type="entry name" value="BphY/WalK/GraS-like"/>
</dbReference>
<dbReference type="InterPro" id="IPR036890">
    <property type="entry name" value="HATPase_C_sf"/>
</dbReference>
<keyword evidence="4" id="KW-0597">Phosphoprotein</keyword>
<dbReference type="PRINTS" id="PR00344">
    <property type="entry name" value="BCTRLSENSOR"/>
</dbReference>
<dbReference type="Pfam" id="PF00512">
    <property type="entry name" value="HisKA"/>
    <property type="match status" value="1"/>
</dbReference>
<dbReference type="SMART" id="SM00387">
    <property type="entry name" value="HATPase_c"/>
    <property type="match status" value="1"/>
</dbReference>
<keyword evidence="11" id="KW-1133">Transmembrane helix</keyword>
<dbReference type="GO" id="GO:0030295">
    <property type="term" value="F:protein kinase activator activity"/>
    <property type="evidence" value="ECO:0007669"/>
    <property type="project" value="TreeGrafter"/>
</dbReference>
<dbReference type="InterPro" id="IPR003594">
    <property type="entry name" value="HATPase_dom"/>
</dbReference>
<comment type="subcellular location">
    <subcellularLocation>
        <location evidence="2">Membrane</location>
    </subcellularLocation>
</comment>
<reference evidence="13 14" key="1">
    <citation type="submission" date="2020-08" db="EMBL/GenBank/DDBJ databases">
        <title>Clostridia isolated from Swiss meat.</title>
        <authorList>
            <person name="Wambui J."/>
            <person name="Stevens M.J.A."/>
            <person name="Stephan R."/>
        </authorList>
    </citation>
    <scope>NUCLEOTIDE SEQUENCE [LARGE SCALE GENOMIC DNA]</scope>
    <source>
        <strain evidence="13 14">CM001</strain>
    </source>
</reference>
<feature type="transmembrane region" description="Helical" evidence="11">
    <location>
        <begin position="163"/>
        <end position="186"/>
    </location>
</feature>
<evidence type="ECO:0000256" key="6">
    <source>
        <dbReference type="ARBA" id="ARBA00022741"/>
    </source>
</evidence>
<dbReference type="CDD" id="cd00082">
    <property type="entry name" value="HisKA"/>
    <property type="match status" value="1"/>
</dbReference>
<dbReference type="Gene3D" id="1.10.287.130">
    <property type="match status" value="1"/>
</dbReference>
<dbReference type="Proteomes" id="UP000585258">
    <property type="component" value="Unassembled WGS sequence"/>
</dbReference>
<gene>
    <name evidence="13" type="ORF">H7E68_00425</name>
</gene>
<dbReference type="InterPro" id="IPR004358">
    <property type="entry name" value="Sig_transdc_His_kin-like_C"/>
</dbReference>
<evidence type="ECO:0000256" key="9">
    <source>
        <dbReference type="ARBA" id="ARBA00023012"/>
    </source>
</evidence>
<evidence type="ECO:0000256" key="4">
    <source>
        <dbReference type="ARBA" id="ARBA00022553"/>
    </source>
</evidence>
<dbReference type="GO" id="GO:0005524">
    <property type="term" value="F:ATP binding"/>
    <property type="evidence" value="ECO:0007669"/>
    <property type="project" value="UniProtKB-KW"/>
</dbReference>
<dbReference type="SMART" id="SM00388">
    <property type="entry name" value="HisKA"/>
    <property type="match status" value="1"/>
</dbReference>
<keyword evidence="9" id="KW-0902">Two-component regulatory system</keyword>
<dbReference type="PANTHER" id="PTHR42878">
    <property type="entry name" value="TWO-COMPONENT HISTIDINE KINASE"/>
    <property type="match status" value="1"/>
</dbReference>
<dbReference type="EMBL" id="JACKWY010000001">
    <property type="protein sequence ID" value="MBB6713194.1"/>
    <property type="molecule type" value="Genomic_DNA"/>
</dbReference>
<dbReference type="Gene3D" id="3.30.565.10">
    <property type="entry name" value="Histidine kinase-like ATPase, C-terminal domain"/>
    <property type="match status" value="1"/>
</dbReference>
<evidence type="ECO:0000256" key="11">
    <source>
        <dbReference type="SAM" id="Phobius"/>
    </source>
</evidence>
<dbReference type="GO" id="GO:0000155">
    <property type="term" value="F:phosphorelay sensor kinase activity"/>
    <property type="evidence" value="ECO:0007669"/>
    <property type="project" value="InterPro"/>
</dbReference>
<dbReference type="Gene3D" id="6.10.340.10">
    <property type="match status" value="1"/>
</dbReference>
<keyword evidence="5" id="KW-0808">Transferase</keyword>
<evidence type="ECO:0000256" key="1">
    <source>
        <dbReference type="ARBA" id="ARBA00000085"/>
    </source>
</evidence>
<dbReference type="EC" id="2.7.13.3" evidence="3"/>
<evidence type="ECO:0000256" key="10">
    <source>
        <dbReference type="SAM" id="Coils"/>
    </source>
</evidence>
<dbReference type="GO" id="GO:0000156">
    <property type="term" value="F:phosphorelay response regulator activity"/>
    <property type="evidence" value="ECO:0007669"/>
    <property type="project" value="TreeGrafter"/>
</dbReference>
<proteinExistence type="predicted"/>
<keyword evidence="10" id="KW-0175">Coiled coil</keyword>
<evidence type="ECO:0000259" key="12">
    <source>
        <dbReference type="PROSITE" id="PS50109"/>
    </source>
</evidence>
<dbReference type="PANTHER" id="PTHR42878:SF7">
    <property type="entry name" value="SENSOR HISTIDINE KINASE GLRK"/>
    <property type="match status" value="1"/>
</dbReference>
<dbReference type="InterPro" id="IPR003661">
    <property type="entry name" value="HisK_dim/P_dom"/>
</dbReference>
<feature type="coiled-coil region" evidence="10">
    <location>
        <begin position="226"/>
        <end position="253"/>
    </location>
</feature>
<evidence type="ECO:0000256" key="3">
    <source>
        <dbReference type="ARBA" id="ARBA00012438"/>
    </source>
</evidence>
<protein>
    <recommendedName>
        <fullName evidence="3">histidine kinase</fullName>
        <ecNumber evidence="3">2.7.13.3</ecNumber>
    </recommendedName>
</protein>
<keyword evidence="8" id="KW-0067">ATP-binding</keyword>
<name>A0A7X0S8Y7_9CLOT</name>
<comment type="catalytic activity">
    <reaction evidence="1">
        <text>ATP + protein L-histidine = ADP + protein N-phospho-L-histidine.</text>
        <dbReference type="EC" id="2.7.13.3"/>
    </reaction>
</comment>
<evidence type="ECO:0000256" key="8">
    <source>
        <dbReference type="ARBA" id="ARBA00022840"/>
    </source>
</evidence>
<accession>A0A7X0S8Y7</accession>
<dbReference type="InterPro" id="IPR036097">
    <property type="entry name" value="HisK_dim/P_sf"/>
</dbReference>
<keyword evidence="6" id="KW-0547">Nucleotide-binding</keyword>
<dbReference type="PROSITE" id="PS50109">
    <property type="entry name" value="HIS_KIN"/>
    <property type="match status" value="1"/>
</dbReference>
<feature type="domain" description="Histidine kinase" evidence="12">
    <location>
        <begin position="253"/>
        <end position="466"/>
    </location>
</feature>
<evidence type="ECO:0000256" key="2">
    <source>
        <dbReference type="ARBA" id="ARBA00004370"/>
    </source>
</evidence>
<dbReference type="RefSeq" id="WP_185163068.1">
    <property type="nucleotide sequence ID" value="NZ_JACKWY010000001.1"/>
</dbReference>
<keyword evidence="11" id="KW-0812">Transmembrane</keyword>
<evidence type="ECO:0000256" key="7">
    <source>
        <dbReference type="ARBA" id="ARBA00022777"/>
    </source>
</evidence>
<evidence type="ECO:0000256" key="5">
    <source>
        <dbReference type="ARBA" id="ARBA00022679"/>
    </source>
</evidence>
<dbReference type="InterPro" id="IPR005467">
    <property type="entry name" value="His_kinase_dom"/>
</dbReference>
<keyword evidence="11" id="KW-0472">Membrane</keyword>